<evidence type="ECO:0000313" key="6">
    <source>
        <dbReference type="EMBL" id="WJZ92627.1"/>
    </source>
</evidence>
<dbReference type="PANTHER" id="PTHR45626">
    <property type="entry name" value="TRANSCRIPTION TERMINATION FACTOR 2-RELATED"/>
    <property type="match status" value="1"/>
</dbReference>
<keyword evidence="7" id="KW-1185">Reference proteome</keyword>
<keyword evidence="3" id="KW-0067">ATP-binding</keyword>
<dbReference type="CDD" id="cd18793">
    <property type="entry name" value="SF2_C_SNF"/>
    <property type="match status" value="1"/>
</dbReference>
<dbReference type="EMBL" id="CP126655">
    <property type="protein sequence ID" value="WJZ92627.1"/>
    <property type="molecule type" value="Genomic_DNA"/>
</dbReference>
<reference evidence="6 7" key="1">
    <citation type="journal article" date="2023" name="Hortic Res">
        <title>The complete reference genome for grapevine (Vitis vinifera L.) genetics and breeding.</title>
        <authorList>
            <person name="Shi X."/>
            <person name="Cao S."/>
            <person name="Wang X."/>
            <person name="Huang S."/>
            <person name="Wang Y."/>
            <person name="Liu Z."/>
            <person name="Liu W."/>
            <person name="Leng X."/>
            <person name="Peng Y."/>
            <person name="Wang N."/>
            <person name="Wang Y."/>
            <person name="Ma Z."/>
            <person name="Xu X."/>
            <person name="Zhang F."/>
            <person name="Xue H."/>
            <person name="Zhong H."/>
            <person name="Wang Y."/>
            <person name="Zhang K."/>
            <person name="Velt A."/>
            <person name="Avia K."/>
            <person name="Holtgrawe D."/>
            <person name="Grimplet J."/>
            <person name="Matus J.T."/>
            <person name="Ware D."/>
            <person name="Wu X."/>
            <person name="Wang H."/>
            <person name="Liu C."/>
            <person name="Fang Y."/>
            <person name="Rustenholz C."/>
            <person name="Cheng Z."/>
            <person name="Xiao H."/>
            <person name="Zhou Y."/>
        </authorList>
    </citation>
    <scope>NUCLEOTIDE SEQUENCE [LARGE SCALE GENOMIC DNA]</scope>
    <source>
        <strain evidence="7">cv. Pinot noir / PN40024</strain>
        <tissue evidence="6">Leaf</tissue>
    </source>
</reference>
<evidence type="ECO:0000259" key="5">
    <source>
        <dbReference type="PROSITE" id="PS51194"/>
    </source>
</evidence>
<evidence type="ECO:0000256" key="2">
    <source>
        <dbReference type="ARBA" id="ARBA00022801"/>
    </source>
</evidence>
<organism evidence="6 7">
    <name type="scientific">Vitis vinifera</name>
    <name type="common">Grape</name>
    <dbReference type="NCBI Taxonomy" id="29760"/>
    <lineage>
        <taxon>Eukaryota</taxon>
        <taxon>Viridiplantae</taxon>
        <taxon>Streptophyta</taxon>
        <taxon>Embryophyta</taxon>
        <taxon>Tracheophyta</taxon>
        <taxon>Spermatophyta</taxon>
        <taxon>Magnoliopsida</taxon>
        <taxon>eudicotyledons</taxon>
        <taxon>Gunneridae</taxon>
        <taxon>Pentapetalae</taxon>
        <taxon>rosids</taxon>
        <taxon>Vitales</taxon>
        <taxon>Vitaceae</taxon>
        <taxon>Viteae</taxon>
        <taxon>Vitis</taxon>
    </lineage>
</organism>
<dbReference type="SUPFAM" id="SSF52540">
    <property type="entry name" value="P-loop containing nucleoside triphosphate hydrolases"/>
    <property type="match status" value="1"/>
</dbReference>
<proteinExistence type="predicted"/>
<dbReference type="Proteomes" id="UP001227230">
    <property type="component" value="Chromosome 8"/>
</dbReference>
<feature type="domain" description="Helicase C-terminal" evidence="5">
    <location>
        <begin position="203"/>
        <end position="335"/>
    </location>
</feature>
<dbReference type="PROSITE" id="PS51194">
    <property type="entry name" value="HELICASE_CTER"/>
    <property type="match status" value="1"/>
</dbReference>
<evidence type="ECO:0000256" key="3">
    <source>
        <dbReference type="ARBA" id="ARBA00022840"/>
    </source>
</evidence>
<dbReference type="InterPro" id="IPR001650">
    <property type="entry name" value="Helicase_C-like"/>
</dbReference>
<dbReference type="Gene3D" id="3.40.50.300">
    <property type="entry name" value="P-loop containing nucleotide triphosphate hydrolases"/>
    <property type="match status" value="1"/>
</dbReference>
<dbReference type="InterPro" id="IPR049730">
    <property type="entry name" value="SNF2/RAD54-like_C"/>
</dbReference>
<dbReference type="Pfam" id="PF00271">
    <property type="entry name" value="Helicase_C"/>
    <property type="match status" value="1"/>
</dbReference>
<keyword evidence="2" id="KW-0378">Hydrolase</keyword>
<evidence type="ECO:0000256" key="1">
    <source>
        <dbReference type="ARBA" id="ARBA00022741"/>
    </source>
</evidence>
<dbReference type="SMART" id="SM00490">
    <property type="entry name" value="HELICc"/>
    <property type="match status" value="1"/>
</dbReference>
<accession>A0ABY9CC27</accession>
<name>A0ABY9CC27_VITVI</name>
<keyword evidence="1" id="KW-0547">Nucleotide-binding</keyword>
<protein>
    <recommendedName>
        <fullName evidence="5">Helicase C-terminal domain-containing protein</fullName>
    </recommendedName>
</protein>
<dbReference type="InterPro" id="IPR027417">
    <property type="entry name" value="P-loop_NTPase"/>
</dbReference>
<gene>
    <name evidence="6" type="ORF">VitviT2T_011612</name>
</gene>
<sequence length="335" mass="36985">MLQHQNGRCLPVANKIATACYGGRPLIWPDGAFLGGHVSIPDWLSWNQNSVFESQSEIDTWQGGICKSYRLLRGSRAAAGSSEEQQSRVSSPATPTEEVQCFSLQNHPVCTTAAVTAASINRPSTHRTTRNLMAWDGASHLCLSALQSFKPSLQRLATTPIFEELQSAPSCINSNSGPRTGSPSYSRSVGNDHENRNWVESSKVAALLLELENLCSVGSKSILFSQWTAFLDLLQIPLSRSDISFVRLDGTLNQQQREKVIKQFSEESNILVLLMSLKVGGVRINLMAVSHAFVLDPWWNPAVEEQAVMCIHRIGQTKRVMVKRFIVKGTIRGVH</sequence>
<feature type="region of interest" description="Disordered" evidence="4">
    <location>
        <begin position="172"/>
        <end position="191"/>
    </location>
</feature>
<dbReference type="PANTHER" id="PTHR45626:SF45">
    <property type="entry name" value="DNA REPAIR PROTEIN RAD5A"/>
    <property type="match status" value="1"/>
</dbReference>
<dbReference type="InterPro" id="IPR050628">
    <property type="entry name" value="SNF2_RAD54_helicase_TF"/>
</dbReference>
<feature type="compositionally biased region" description="Polar residues" evidence="4">
    <location>
        <begin position="172"/>
        <end position="189"/>
    </location>
</feature>
<evidence type="ECO:0000256" key="4">
    <source>
        <dbReference type="SAM" id="MobiDB-lite"/>
    </source>
</evidence>
<evidence type="ECO:0000313" key="7">
    <source>
        <dbReference type="Proteomes" id="UP001227230"/>
    </source>
</evidence>